<dbReference type="Proteomes" id="UP000595814">
    <property type="component" value="Chromosome"/>
</dbReference>
<keyword evidence="2" id="KW-1185">Reference proteome</keyword>
<organism evidence="1 2">
    <name type="scientific">Miniphocaeibacter halophilus</name>
    <dbReference type="NCBI Taxonomy" id="2931922"/>
    <lineage>
        <taxon>Bacteria</taxon>
        <taxon>Bacillati</taxon>
        <taxon>Bacillota</taxon>
        <taxon>Tissierellia</taxon>
        <taxon>Tissierellales</taxon>
        <taxon>Peptoniphilaceae</taxon>
        <taxon>Miniphocaeibacter</taxon>
    </lineage>
</organism>
<proteinExistence type="predicted"/>
<dbReference type="EMBL" id="CP066744">
    <property type="protein sequence ID" value="QQK08378.1"/>
    <property type="molecule type" value="Genomic_DNA"/>
</dbReference>
<accession>A0AC61N9E0</accession>
<gene>
    <name evidence="1" type="ORF">JFY71_02210</name>
</gene>
<evidence type="ECO:0000313" key="1">
    <source>
        <dbReference type="EMBL" id="QQK08378.1"/>
    </source>
</evidence>
<evidence type="ECO:0000313" key="2">
    <source>
        <dbReference type="Proteomes" id="UP000595814"/>
    </source>
</evidence>
<name>A0AC61N9E0_9FIRM</name>
<reference evidence="1 2" key="1">
    <citation type="journal article" date="2022" name="Int. J. Syst. Evol. Microbiol.">
        <title>Miniphocaeibacter halophilus sp. nov., an ammonium-tolerant acetate-producing bacterium isolated from a biogas system.</title>
        <authorList>
            <person name="Schnurer A."/>
            <person name="Singh A."/>
            <person name="Bi S."/>
            <person name="Qiao W."/>
            <person name="Westerholm M."/>
        </authorList>
    </citation>
    <scope>NUCLEOTIDE SEQUENCE [LARGE SCALE GENOMIC DNA]</scope>
    <source>
        <strain evidence="1 2">AMB_01</strain>
    </source>
</reference>
<protein>
    <submittedName>
        <fullName evidence="1">DUF871 domain-containing protein</fullName>
    </submittedName>
</protein>
<sequence length="361" mass="41666">MKRRLGLSVYPDNSDFNKDKEYLDLAAKYGFSRIFMSMLEVKDGKEAVFNKFKNIIGYAKEIGFEVILDIAPNIFDALEISYDDLSFFSEVGADGIRLDVAFDSNKEAMLSFNPYNLIIELNMSNDVAYLNNILTYQPNKPFIYGCHNFYPQDGSALPLDFFTSCSERFKKEGIRTAAFINSQVGTFGPWDINDGLPTVEIHRKLPVEVQAKHLFATGLIDDVIIGNAYASEEELKALSEVNRYQTVFKVELVDDINDVEKEILFKNQHFRRGDITSQMIRSTEVRKKYKEKDNNPHDNELMFKRGDIVIGNDKFGKYKNELQIVLEDHKDNRKNKVGKIIDDELILLDYVKPWSKFKFNE</sequence>